<dbReference type="SUPFAM" id="SSF51569">
    <property type="entry name" value="Aldolase"/>
    <property type="match status" value="1"/>
</dbReference>
<dbReference type="SMART" id="SM01133">
    <property type="entry name" value="DeoC"/>
    <property type="match status" value="1"/>
</dbReference>
<dbReference type="GO" id="GO:0005737">
    <property type="term" value="C:cytoplasm"/>
    <property type="evidence" value="ECO:0007669"/>
    <property type="project" value="InterPro"/>
</dbReference>
<sequence>MNIKNYLDSTYLKTAKQAKISEKENTVLVQNFVQKTIDEMFKLVMIRPDKVTLAKKLITAQNSKVLIGTVIGFPEGTDTIEEKLMEAKQAIKDGADELDFVINFEAFKLGEINLVKEEVLLGTSLALQHNKTVKWIIEIAALNGAQIIQLTALIKNVVVANFKENEFENVFVKSSTGFYKTLDGSPNGATFPAIIAMLENAFPLPVKASGGIKTKEEALEMIKLGVKRIGTSSAKAISEGIETSGSY</sequence>
<dbReference type="EMBL" id="FNYA01000005">
    <property type="protein sequence ID" value="SEI99214.1"/>
    <property type="molecule type" value="Genomic_DNA"/>
</dbReference>
<keyword evidence="2" id="KW-0704">Schiff base</keyword>
<reference evidence="5" key="1">
    <citation type="submission" date="2016-10" db="EMBL/GenBank/DDBJ databases">
        <authorList>
            <person name="Varghese N."/>
            <person name="Submissions S."/>
        </authorList>
    </citation>
    <scope>NUCLEOTIDE SEQUENCE [LARGE SCALE GENOMIC DNA]</scope>
    <source>
        <strain evidence="5">DSM 17934</strain>
    </source>
</reference>
<dbReference type="InterPro" id="IPR002915">
    <property type="entry name" value="DeoC/FbaB/LacD_aldolase"/>
</dbReference>
<keyword evidence="1" id="KW-0963">Cytoplasm</keyword>
<dbReference type="Gene3D" id="3.20.20.70">
    <property type="entry name" value="Aldolase class I"/>
    <property type="match status" value="1"/>
</dbReference>
<dbReference type="InterPro" id="IPR013785">
    <property type="entry name" value="Aldolase_TIM"/>
</dbReference>
<evidence type="ECO:0000256" key="2">
    <source>
        <dbReference type="ARBA" id="ARBA00023270"/>
    </source>
</evidence>
<dbReference type="AlphaFoldDB" id="A0A1H6V8I4"/>
<dbReference type="RefSeq" id="WP_091312729.1">
    <property type="nucleotide sequence ID" value="NZ_CBCSJU010000006.1"/>
</dbReference>
<evidence type="ECO:0000256" key="3">
    <source>
        <dbReference type="NCBIfam" id="TIGR00126"/>
    </source>
</evidence>
<dbReference type="OrthoDB" id="9778711at2"/>
<dbReference type="Pfam" id="PF01791">
    <property type="entry name" value="DeoC"/>
    <property type="match status" value="1"/>
</dbReference>
<dbReference type="PANTHER" id="PTHR10889:SF1">
    <property type="entry name" value="DEOXYRIBOSE-PHOSPHATE ALDOLASE"/>
    <property type="match status" value="1"/>
</dbReference>
<dbReference type="Proteomes" id="UP000199702">
    <property type="component" value="Unassembled WGS sequence"/>
</dbReference>
<gene>
    <name evidence="4" type="ORF">SAMN05660918_2075</name>
</gene>
<dbReference type="InterPro" id="IPR011343">
    <property type="entry name" value="DeoC"/>
</dbReference>
<accession>A0A1H6V8I4</accession>
<name>A0A1H6V8I4_9FLAO</name>
<protein>
    <recommendedName>
        <fullName evidence="3">Deoxyribose-phosphate aldolase</fullName>
        <ecNumber evidence="3">4.1.2.4</ecNumber>
    </recommendedName>
</protein>
<evidence type="ECO:0000313" key="5">
    <source>
        <dbReference type="Proteomes" id="UP000199702"/>
    </source>
</evidence>
<organism evidence="4 5">
    <name type="scientific">Flavobacterium terrigena</name>
    <dbReference type="NCBI Taxonomy" id="402734"/>
    <lineage>
        <taxon>Bacteria</taxon>
        <taxon>Pseudomonadati</taxon>
        <taxon>Bacteroidota</taxon>
        <taxon>Flavobacteriia</taxon>
        <taxon>Flavobacteriales</taxon>
        <taxon>Flavobacteriaceae</taxon>
        <taxon>Flavobacterium</taxon>
    </lineage>
</organism>
<dbReference type="NCBIfam" id="TIGR00126">
    <property type="entry name" value="deoC"/>
    <property type="match status" value="1"/>
</dbReference>
<dbReference type="PANTHER" id="PTHR10889">
    <property type="entry name" value="DEOXYRIBOSE-PHOSPHATE ALDOLASE"/>
    <property type="match status" value="1"/>
</dbReference>
<dbReference type="GO" id="GO:0009264">
    <property type="term" value="P:deoxyribonucleotide catabolic process"/>
    <property type="evidence" value="ECO:0007669"/>
    <property type="project" value="UniProtKB-UniRule"/>
</dbReference>
<dbReference type="EC" id="4.1.2.4" evidence="3"/>
<dbReference type="GO" id="GO:0004139">
    <property type="term" value="F:deoxyribose-phosphate aldolase activity"/>
    <property type="evidence" value="ECO:0007669"/>
    <property type="project" value="UniProtKB-UniRule"/>
</dbReference>
<dbReference type="PIRSF" id="PIRSF001357">
    <property type="entry name" value="DeoC"/>
    <property type="match status" value="1"/>
</dbReference>
<dbReference type="STRING" id="402734.SAMN05660918_2075"/>
<evidence type="ECO:0000313" key="4">
    <source>
        <dbReference type="EMBL" id="SEI99214.1"/>
    </source>
</evidence>
<dbReference type="GO" id="GO:0016052">
    <property type="term" value="P:carbohydrate catabolic process"/>
    <property type="evidence" value="ECO:0007669"/>
    <property type="project" value="TreeGrafter"/>
</dbReference>
<proteinExistence type="predicted"/>
<evidence type="ECO:0000256" key="1">
    <source>
        <dbReference type="ARBA" id="ARBA00022490"/>
    </source>
</evidence>
<keyword evidence="5" id="KW-1185">Reference proteome</keyword>